<dbReference type="Pfam" id="PF11017">
    <property type="entry name" value="DUF2855"/>
    <property type="match status" value="1"/>
</dbReference>
<gene>
    <name evidence="1" type="ORF">N7494_012564</name>
</gene>
<dbReference type="InterPro" id="IPR021276">
    <property type="entry name" value="DUF2855"/>
</dbReference>
<sequence>MESPTRNPETIHIVSKTDNRQHTVVNIAPSLDQTLPASSLRAQPTLLGLTSNNLSYARGGDLLHWYSNAILRRVENISCPPTTPSGYNDQSSWGIVPAWGYATVTESSIPGILSDSLIWGYWPTATSPALLRLEPRDPEGHWVEVSSHRQQLMPIYNRYEQTHPDEEKSLDERAWCALFRGVWVAGYLLSEYVFSPDPRAREPVHPLGAASKLPWSADDSDLSSAVVIVLGASSKVARSFLWCLFHRPKESRPLGLVQVTSSPSALQEMADRKGWRNLSRTLAYTEIDGVTGWIEGLQPSKVVIVDCGARDYVLHQICRNLQESELRSYKTVILQVGSQQKVYTAEEVHAARADMQSLGKIQYNTSGIQNTVIDREGARTYFGNVSHRWKEWLADRASAIPDMQLVWGQGIAGAMGIYGGWEKLSNGAVRPEEGLVYAL</sequence>
<dbReference type="EMBL" id="JAQIZZ010000008">
    <property type="protein sequence ID" value="KAJ5525914.1"/>
    <property type="molecule type" value="Genomic_DNA"/>
</dbReference>
<dbReference type="AlphaFoldDB" id="A0AAD6CPH3"/>
<evidence type="ECO:0000313" key="1">
    <source>
        <dbReference type="EMBL" id="KAJ5525914.1"/>
    </source>
</evidence>
<protein>
    <submittedName>
        <fullName evidence="1">Uncharacterized protein</fullName>
    </submittedName>
</protein>
<reference evidence="1 2" key="1">
    <citation type="journal article" date="2023" name="IMA Fungus">
        <title>Comparative genomic study of the Penicillium genus elucidates a diverse pangenome and 15 lateral gene transfer events.</title>
        <authorList>
            <person name="Petersen C."/>
            <person name="Sorensen T."/>
            <person name="Nielsen M.R."/>
            <person name="Sondergaard T.E."/>
            <person name="Sorensen J.L."/>
            <person name="Fitzpatrick D.A."/>
            <person name="Frisvad J.C."/>
            <person name="Nielsen K.L."/>
        </authorList>
    </citation>
    <scope>NUCLEOTIDE SEQUENCE [LARGE SCALE GENOMIC DNA]</scope>
    <source>
        <strain evidence="1 2">IBT 35679</strain>
    </source>
</reference>
<dbReference type="Proteomes" id="UP001220324">
    <property type="component" value="Unassembled WGS sequence"/>
</dbReference>
<comment type="caution">
    <text evidence="1">The sequence shown here is derived from an EMBL/GenBank/DDBJ whole genome shotgun (WGS) entry which is preliminary data.</text>
</comment>
<proteinExistence type="predicted"/>
<name>A0AAD6CPH3_9EURO</name>
<organism evidence="1 2">
    <name type="scientific">Penicillium frequentans</name>
    <dbReference type="NCBI Taxonomy" id="3151616"/>
    <lineage>
        <taxon>Eukaryota</taxon>
        <taxon>Fungi</taxon>
        <taxon>Dikarya</taxon>
        <taxon>Ascomycota</taxon>
        <taxon>Pezizomycotina</taxon>
        <taxon>Eurotiomycetes</taxon>
        <taxon>Eurotiomycetidae</taxon>
        <taxon>Eurotiales</taxon>
        <taxon>Aspergillaceae</taxon>
        <taxon>Penicillium</taxon>
    </lineage>
</organism>
<accession>A0AAD6CPH3</accession>
<keyword evidence="2" id="KW-1185">Reference proteome</keyword>
<evidence type="ECO:0000313" key="2">
    <source>
        <dbReference type="Proteomes" id="UP001220324"/>
    </source>
</evidence>